<keyword evidence="1" id="KW-0539">Nucleus</keyword>
<proteinExistence type="predicted"/>
<dbReference type="InterPro" id="IPR001138">
    <property type="entry name" value="Zn2Cys6_DnaBD"/>
</dbReference>
<keyword evidence="4" id="KW-1185">Reference proteome</keyword>
<dbReference type="PROSITE" id="PS50048">
    <property type="entry name" value="ZN2_CY6_FUNGAL_2"/>
    <property type="match status" value="1"/>
</dbReference>
<dbReference type="InParanoid" id="I2H8H0"/>
<dbReference type="RefSeq" id="XP_004182191.1">
    <property type="nucleotide sequence ID" value="XM_004182143.1"/>
</dbReference>
<dbReference type="Gene3D" id="4.10.240.10">
    <property type="entry name" value="Zn(2)-C6 fungal-type DNA-binding domain"/>
    <property type="match status" value="1"/>
</dbReference>
<dbReference type="GO" id="GO:0000981">
    <property type="term" value="F:DNA-binding transcription factor activity, RNA polymerase II-specific"/>
    <property type="evidence" value="ECO:0007669"/>
    <property type="project" value="InterPro"/>
</dbReference>
<dbReference type="GO" id="GO:0005634">
    <property type="term" value="C:nucleus"/>
    <property type="evidence" value="ECO:0007669"/>
    <property type="project" value="TreeGrafter"/>
</dbReference>
<dbReference type="PROSITE" id="PS00463">
    <property type="entry name" value="ZN2_CY6_FUNGAL_1"/>
    <property type="match status" value="1"/>
</dbReference>
<evidence type="ECO:0000256" key="1">
    <source>
        <dbReference type="ARBA" id="ARBA00023242"/>
    </source>
</evidence>
<gene>
    <name evidence="3" type="primary">TBLA0H03910</name>
    <name evidence="3" type="ORF">TBLA_0H03910</name>
</gene>
<organism evidence="3 4">
    <name type="scientific">Henningerozyma blattae (strain ATCC 34711 / CBS 6284 / DSM 70876 / NBRC 10599 / NRRL Y-10934 / UCD 77-7)</name>
    <name type="common">Yeast</name>
    <name type="synonym">Tetrapisispora blattae</name>
    <dbReference type="NCBI Taxonomy" id="1071380"/>
    <lineage>
        <taxon>Eukaryota</taxon>
        <taxon>Fungi</taxon>
        <taxon>Dikarya</taxon>
        <taxon>Ascomycota</taxon>
        <taxon>Saccharomycotina</taxon>
        <taxon>Saccharomycetes</taxon>
        <taxon>Saccharomycetales</taxon>
        <taxon>Saccharomycetaceae</taxon>
        <taxon>Henningerozyma</taxon>
    </lineage>
</organism>
<dbReference type="CDD" id="cd00067">
    <property type="entry name" value="GAL4"/>
    <property type="match status" value="1"/>
</dbReference>
<dbReference type="KEGG" id="tbl:TBLA_0H03910"/>
<dbReference type="HOGENOM" id="CLU_011912_0_0_1"/>
<protein>
    <recommendedName>
        <fullName evidence="2">Zn(2)-C6 fungal-type domain-containing protein</fullName>
    </recommendedName>
</protein>
<dbReference type="AlphaFoldDB" id="I2H8H0"/>
<evidence type="ECO:0000313" key="3">
    <source>
        <dbReference type="EMBL" id="CCH62672.1"/>
    </source>
</evidence>
<dbReference type="PANTHER" id="PTHR37534:SF49">
    <property type="entry name" value="LYSINE BIOSYNTHESIS REGULATORY PROTEIN LYS14"/>
    <property type="match status" value="1"/>
</dbReference>
<dbReference type="GO" id="GO:0045944">
    <property type="term" value="P:positive regulation of transcription by RNA polymerase II"/>
    <property type="evidence" value="ECO:0007669"/>
    <property type="project" value="TreeGrafter"/>
</dbReference>
<evidence type="ECO:0000259" key="2">
    <source>
        <dbReference type="PROSITE" id="PS50048"/>
    </source>
</evidence>
<name>I2H8H0_HENB6</name>
<dbReference type="InterPro" id="IPR036864">
    <property type="entry name" value="Zn2-C6_fun-type_DNA-bd_sf"/>
</dbReference>
<dbReference type="SUPFAM" id="SSF57701">
    <property type="entry name" value="Zn2/Cys6 DNA-binding domain"/>
    <property type="match status" value="1"/>
</dbReference>
<reference evidence="3 4" key="1">
    <citation type="journal article" date="2011" name="Proc. Natl. Acad. Sci. U.S.A.">
        <title>Evolutionary erosion of yeast sex chromosomes by mating-type switching accidents.</title>
        <authorList>
            <person name="Gordon J.L."/>
            <person name="Armisen D."/>
            <person name="Proux-Wera E."/>
            <person name="Oheigeartaigh S.S."/>
            <person name="Byrne K.P."/>
            <person name="Wolfe K.H."/>
        </authorList>
    </citation>
    <scope>NUCLEOTIDE SEQUENCE [LARGE SCALE GENOMIC DNA]</scope>
    <source>
        <strain evidence="4">ATCC 34711 / CBS 6284 / DSM 70876 / NBRC 10599 / NRRL Y-10934 / UCD 77-7</strain>
    </source>
</reference>
<dbReference type="GO" id="GO:0008270">
    <property type="term" value="F:zinc ion binding"/>
    <property type="evidence" value="ECO:0007669"/>
    <property type="project" value="InterPro"/>
</dbReference>
<dbReference type="OrthoDB" id="3994232at2759"/>
<dbReference type="GO" id="GO:0000976">
    <property type="term" value="F:transcription cis-regulatory region binding"/>
    <property type="evidence" value="ECO:0007669"/>
    <property type="project" value="TreeGrafter"/>
</dbReference>
<dbReference type="Pfam" id="PF00172">
    <property type="entry name" value="Zn_clus"/>
    <property type="match status" value="1"/>
</dbReference>
<dbReference type="GeneID" id="14497829"/>
<dbReference type="SMART" id="SM00066">
    <property type="entry name" value="GAL4"/>
    <property type="match status" value="1"/>
</dbReference>
<dbReference type="PANTHER" id="PTHR37534">
    <property type="entry name" value="TRANSCRIPTIONAL ACTIVATOR PROTEIN UGA3"/>
    <property type="match status" value="1"/>
</dbReference>
<dbReference type="Proteomes" id="UP000002866">
    <property type="component" value="Chromosome 8"/>
</dbReference>
<accession>I2H8H0</accession>
<sequence>MLPKNPYKKPIARYSKHGCINCKTSHIKCDEEKPQCSNCAKKSKACTYENNFIIGPIQPKSKKRQCLKKNLSNIDIDKNVKDSSSKKFRKQHYKNTIELEDKNSAKITDINNQKLSVQTVTSNNINQSELNINFSKETNPNSKLIQPSSEKIALKHHPFTFTSNFSNIIPTNNSMAVSVIPPVSFTNHTLSKANNHEISDATSNNNNVSTISTSNANNVPQVQSISKDNVSNFEDNEAVLTFIKNNTFYILGDGTDCRNFFPIDDIKAIFNPNNHISSSDYQFFEPFTVGSQDWLNNFDRYSNSVYYFCLEDEEVRSLIDKDPIKIICETSMTDRDGLSSFSLRDDDLKYFCWKFFKATKSASFQSLFSPRTLDDYMYILRRFGNHFDILNNIIQCLVASMMSRIYSIHNENKLYKIWNDHVRLPTMKLCLDGVVGLSKSNTTFLTLMVLEVVVIQTLGLVIGRPHNKWRQHLDQCFTIFEKSEKLLNKNRDITESELDSFSVFKIFRTFIAHIEICAYLTCDNGGSLQVYERLKSILSHTTYYDKFLIGNKFNIQTGYVVNTHPLLMKVVLNLVELKLTKNICLFGNNIIKLKSYKNKDRELADSMNTFGLQILEEISKLEIIRGNIENELFSDDCSKELVFTSKRCQWLVNLSLKLYIQTFYLKKTNNELIKEDTAKFFLLWSSLPSLDKPGILCQWTIYLVAVVCIAMSDEFYYNHLCTMVKRRADCGIPGAAVLYKKLLIMKPNFEATDYEMLVMPDYDCFVI</sequence>
<feature type="domain" description="Zn(2)-C6 fungal-type" evidence="2">
    <location>
        <begin position="18"/>
        <end position="48"/>
    </location>
</feature>
<dbReference type="eggNOG" id="ENOG502R1US">
    <property type="taxonomic scope" value="Eukaryota"/>
</dbReference>
<dbReference type="EMBL" id="HE806323">
    <property type="protein sequence ID" value="CCH62672.1"/>
    <property type="molecule type" value="Genomic_DNA"/>
</dbReference>
<evidence type="ECO:0000313" key="4">
    <source>
        <dbReference type="Proteomes" id="UP000002866"/>
    </source>
</evidence>